<reference evidence="2 3" key="1">
    <citation type="submission" date="2015-06" db="EMBL/GenBank/DDBJ databases">
        <title>Talaromyces atroroseus IBT 11181 draft genome.</title>
        <authorList>
            <person name="Rasmussen K.B."/>
            <person name="Rasmussen S."/>
            <person name="Petersen B."/>
            <person name="Sicheritz-Ponten T."/>
            <person name="Mortensen U.H."/>
            <person name="Thrane U."/>
        </authorList>
    </citation>
    <scope>NUCLEOTIDE SEQUENCE [LARGE SCALE GENOMIC DNA]</scope>
    <source>
        <strain evidence="2 3">IBT 11181</strain>
    </source>
</reference>
<proteinExistence type="predicted"/>
<dbReference type="PANTHER" id="PTHR36195:SF6">
    <property type="entry name" value="SECRETED THAUMATIN-LIKE PROTEIN CALA"/>
    <property type="match status" value="1"/>
</dbReference>
<organism evidence="2 3">
    <name type="scientific">Talaromyces atroroseus</name>
    <dbReference type="NCBI Taxonomy" id="1441469"/>
    <lineage>
        <taxon>Eukaryota</taxon>
        <taxon>Fungi</taxon>
        <taxon>Dikarya</taxon>
        <taxon>Ascomycota</taxon>
        <taxon>Pezizomycotina</taxon>
        <taxon>Eurotiomycetes</taxon>
        <taxon>Eurotiomycetidae</taxon>
        <taxon>Eurotiales</taxon>
        <taxon>Trichocomaceae</taxon>
        <taxon>Talaromyces</taxon>
        <taxon>Talaromyces sect. Trachyspermi</taxon>
    </lineage>
</organism>
<keyword evidence="1" id="KW-0732">Signal</keyword>
<dbReference type="AlphaFoldDB" id="A0A1Q5Q9B1"/>
<dbReference type="PANTHER" id="PTHR36195">
    <property type="entry name" value="DOMAIN PROTEIN, PUTATIVE (AFU_ORTHOLOGUE AFUA_5G01990)-RELATED-RELATED"/>
    <property type="match status" value="1"/>
</dbReference>
<comment type="caution">
    <text evidence="2">The sequence shown here is derived from an EMBL/GenBank/DDBJ whole genome shotgun (WGS) entry which is preliminary data.</text>
</comment>
<dbReference type="InterPro" id="IPR006771">
    <property type="entry name" value="CetA-like"/>
</dbReference>
<name>A0A1Q5Q9B1_TALAT</name>
<protein>
    <submittedName>
        <fullName evidence="2">Uncharacterized protein</fullName>
    </submittedName>
</protein>
<evidence type="ECO:0000313" key="2">
    <source>
        <dbReference type="EMBL" id="OKL60540.1"/>
    </source>
</evidence>
<accession>A0A1Q5Q9B1</accession>
<dbReference type="Pfam" id="PF04681">
    <property type="entry name" value="Bys1"/>
    <property type="match status" value="1"/>
</dbReference>
<dbReference type="Proteomes" id="UP000214365">
    <property type="component" value="Unassembled WGS sequence"/>
</dbReference>
<sequence length="191" mass="20511">MFTKAIGIFAALSAAASALPTSHNGRRHAHGHQVVPRDTTVTSDGVEITNNMDQTIYLWSVSDVSSEMYTINSGESYSENWRTNPNGGGISIKMSFTPEETDVLQYEYTYDDPIIWWDLSCINMGDNSGFSTVGFAVTSDDADCPSAICAPGDYACAAAYLFPDDNTATHACTSSNLLHLNLGSSNVTITA</sequence>
<evidence type="ECO:0000313" key="3">
    <source>
        <dbReference type="Proteomes" id="UP000214365"/>
    </source>
</evidence>
<feature type="signal peptide" evidence="1">
    <location>
        <begin position="1"/>
        <end position="18"/>
    </location>
</feature>
<dbReference type="GeneID" id="31004098"/>
<dbReference type="STRING" id="1441469.A0A1Q5Q9B1"/>
<keyword evidence="3" id="KW-1185">Reference proteome</keyword>
<evidence type="ECO:0000256" key="1">
    <source>
        <dbReference type="SAM" id="SignalP"/>
    </source>
</evidence>
<dbReference type="OrthoDB" id="5144514at2759"/>
<dbReference type="EMBL" id="LFMY01000005">
    <property type="protein sequence ID" value="OKL60540.1"/>
    <property type="molecule type" value="Genomic_DNA"/>
</dbReference>
<gene>
    <name evidence="2" type="ORF">UA08_04343</name>
</gene>
<feature type="chain" id="PRO_5012050130" evidence="1">
    <location>
        <begin position="19"/>
        <end position="191"/>
    </location>
</feature>
<dbReference type="RefSeq" id="XP_020120661.1">
    <property type="nucleotide sequence ID" value="XM_020266656.1"/>
</dbReference>